<dbReference type="Proteomes" id="UP000050509">
    <property type="component" value="Unassembled WGS sequence"/>
</dbReference>
<dbReference type="Pfam" id="PF13460">
    <property type="entry name" value="NAD_binding_10"/>
    <property type="match status" value="1"/>
</dbReference>
<dbReference type="EMBL" id="LJCR01002346">
    <property type="protein sequence ID" value="KPV48863.1"/>
    <property type="molecule type" value="Genomic_DNA"/>
</dbReference>
<keyword evidence="3" id="KW-1185">Reference proteome</keyword>
<evidence type="ECO:0000313" key="3">
    <source>
        <dbReference type="Proteomes" id="UP000050509"/>
    </source>
</evidence>
<dbReference type="InterPro" id="IPR051604">
    <property type="entry name" value="Ergot_Alk_Oxidoreductase"/>
</dbReference>
<accession>A0A0P9H4F2</accession>
<feature type="non-terminal residue" evidence="2">
    <location>
        <position position="157"/>
    </location>
</feature>
<dbReference type="AlphaFoldDB" id="A0A0P9H4F2"/>
<gene>
    <name evidence="2" type="ORF">SE17_35785</name>
</gene>
<evidence type="ECO:0000259" key="1">
    <source>
        <dbReference type="Pfam" id="PF13460"/>
    </source>
</evidence>
<dbReference type="InterPro" id="IPR016040">
    <property type="entry name" value="NAD(P)-bd_dom"/>
</dbReference>
<name>A0A0P9H4F2_9CHLR</name>
<feature type="domain" description="NAD(P)-binding" evidence="1">
    <location>
        <begin position="8"/>
        <end position="146"/>
    </location>
</feature>
<dbReference type="PANTHER" id="PTHR43162:SF1">
    <property type="entry name" value="PRESTALK A DIFFERENTIATION PROTEIN A"/>
    <property type="match status" value="1"/>
</dbReference>
<evidence type="ECO:0000313" key="2">
    <source>
        <dbReference type="EMBL" id="KPV48863.1"/>
    </source>
</evidence>
<dbReference type="InterPro" id="IPR036291">
    <property type="entry name" value="NAD(P)-bd_dom_sf"/>
</dbReference>
<dbReference type="SUPFAM" id="SSF51735">
    <property type="entry name" value="NAD(P)-binding Rossmann-fold domains"/>
    <property type="match status" value="1"/>
</dbReference>
<sequence>MQHVLVTGGTGTLGRLLVPHLREAGRAVRVLSRQQHAPSEGMDFAQGDLSTGAGVEAALAGTEVLVHCAGSAAGDDVKARNLVQAAVQARVKHLLYISVVGAERIPVVSGIDRAMFSYFASKFAAERIVADSGLPWTTLRATQFYDLILLVAQQIAK</sequence>
<dbReference type="PANTHER" id="PTHR43162">
    <property type="match status" value="1"/>
</dbReference>
<protein>
    <submittedName>
        <fullName evidence="2">NmrA family transcriptional regulator</fullName>
    </submittedName>
</protein>
<organism evidence="2 3">
    <name type="scientific">Kouleothrix aurantiaca</name>
    <dbReference type="NCBI Taxonomy" id="186479"/>
    <lineage>
        <taxon>Bacteria</taxon>
        <taxon>Bacillati</taxon>
        <taxon>Chloroflexota</taxon>
        <taxon>Chloroflexia</taxon>
        <taxon>Chloroflexales</taxon>
        <taxon>Roseiflexineae</taxon>
        <taxon>Roseiflexaceae</taxon>
        <taxon>Kouleothrix</taxon>
    </lineage>
</organism>
<dbReference type="Gene3D" id="3.40.50.720">
    <property type="entry name" value="NAD(P)-binding Rossmann-like Domain"/>
    <property type="match status" value="1"/>
</dbReference>
<comment type="caution">
    <text evidence="2">The sequence shown here is derived from an EMBL/GenBank/DDBJ whole genome shotgun (WGS) entry which is preliminary data.</text>
</comment>
<proteinExistence type="predicted"/>
<reference evidence="2 3" key="1">
    <citation type="submission" date="2015-09" db="EMBL/GenBank/DDBJ databases">
        <title>Draft genome sequence of Kouleothrix aurantiaca JCM 19913.</title>
        <authorList>
            <person name="Hemp J."/>
        </authorList>
    </citation>
    <scope>NUCLEOTIDE SEQUENCE [LARGE SCALE GENOMIC DNA]</scope>
    <source>
        <strain evidence="2 3">COM-B</strain>
    </source>
</reference>